<dbReference type="Proteomes" id="UP000038040">
    <property type="component" value="Unplaced"/>
</dbReference>
<dbReference type="InterPro" id="IPR016130">
    <property type="entry name" value="Tyr_Pase_AS"/>
</dbReference>
<proteinExistence type="predicted"/>
<evidence type="ECO:0000313" key="4">
    <source>
        <dbReference type="Proteomes" id="UP000038040"/>
    </source>
</evidence>
<feature type="domain" description="Tyrosine specific protein phosphatases" evidence="2">
    <location>
        <begin position="246"/>
        <end position="313"/>
    </location>
</feature>
<dbReference type="InterPro" id="IPR052782">
    <property type="entry name" value="Oocyte-zygote_transition_reg"/>
</dbReference>
<dbReference type="SMART" id="SM00404">
    <property type="entry name" value="PTPc_motif"/>
    <property type="match status" value="1"/>
</dbReference>
<reference evidence="6" key="1">
    <citation type="submission" date="2017-02" db="UniProtKB">
        <authorList>
            <consortium name="WormBaseParasite"/>
        </authorList>
    </citation>
    <scope>IDENTIFICATION</scope>
</reference>
<dbReference type="InterPro" id="IPR000387">
    <property type="entry name" value="Tyr_Pase_dom"/>
</dbReference>
<dbReference type="PRINTS" id="PR00700">
    <property type="entry name" value="PRTYPHPHTASE"/>
</dbReference>
<evidence type="ECO:0000259" key="2">
    <source>
        <dbReference type="PROSITE" id="PS50056"/>
    </source>
</evidence>
<name>A0A0N4U1Z8_DRAME</name>
<dbReference type="OrthoDB" id="8815311at2759"/>
<organism evidence="4 6">
    <name type="scientific">Dracunculus medinensis</name>
    <name type="common">Guinea worm</name>
    <dbReference type="NCBI Taxonomy" id="318479"/>
    <lineage>
        <taxon>Eukaryota</taxon>
        <taxon>Metazoa</taxon>
        <taxon>Ecdysozoa</taxon>
        <taxon>Nematoda</taxon>
        <taxon>Chromadorea</taxon>
        <taxon>Rhabditida</taxon>
        <taxon>Spirurina</taxon>
        <taxon>Dracunculoidea</taxon>
        <taxon>Dracunculidae</taxon>
        <taxon>Dracunculus</taxon>
    </lineage>
</organism>
<dbReference type="AlphaFoldDB" id="A0A0N4U1Z8"/>
<sequence>MIVTLANIVQRFGSRVREALATASEGISNVFADYEQVSKFKTPVESMSRFIKEMKHKGMAGLSSEYHRIDNSDSLSGTCKAFTSNMSKNRYSDVLCLDETRVQLKFGPNSAGDYIHANHVVFPELQNKFICTQGPLHSTIDDFWRMVFQERAETILMLCRPSEDGKAKCALYWPESGEKLKLNSVIIENIGEEKTDFDTTIFKVNLSEIYKGIPNISNDALIVKQHRWITWPDRGIPSHESAMVPLKLLSCVRNTSGPCIVHCSAGIGRTGSVIAIELGIRRFHAGRRVDLITIVEDLRRKRAQCIQNEVQYLYVGRVLVEYALVSEENLPIDVRHCAEEFLKEYDSKIKNTV</sequence>
<keyword evidence="5" id="KW-1185">Reference proteome</keyword>
<dbReference type="SUPFAM" id="SSF52799">
    <property type="entry name" value="(Phosphotyrosine protein) phosphatases II"/>
    <property type="match status" value="1"/>
</dbReference>
<dbReference type="InterPro" id="IPR000242">
    <property type="entry name" value="PTP_cat"/>
</dbReference>
<evidence type="ECO:0000313" key="5">
    <source>
        <dbReference type="Proteomes" id="UP000274756"/>
    </source>
</evidence>
<dbReference type="STRING" id="318479.A0A0N4U1Z8"/>
<dbReference type="WBParaSite" id="DME_0000066701-mRNA-1">
    <property type="protein sequence ID" value="DME_0000066701-mRNA-1"/>
    <property type="gene ID" value="DME_0000066701"/>
</dbReference>
<dbReference type="Gene3D" id="3.90.190.10">
    <property type="entry name" value="Protein tyrosine phosphatase superfamily"/>
    <property type="match status" value="1"/>
</dbReference>
<dbReference type="Proteomes" id="UP000274756">
    <property type="component" value="Unassembled WGS sequence"/>
</dbReference>
<dbReference type="GO" id="GO:0004725">
    <property type="term" value="F:protein tyrosine phosphatase activity"/>
    <property type="evidence" value="ECO:0007669"/>
    <property type="project" value="InterPro"/>
</dbReference>
<dbReference type="SMART" id="SM00194">
    <property type="entry name" value="PTPc"/>
    <property type="match status" value="1"/>
</dbReference>
<evidence type="ECO:0000313" key="6">
    <source>
        <dbReference type="WBParaSite" id="DME_0000066701-mRNA-1"/>
    </source>
</evidence>
<dbReference type="PROSITE" id="PS00383">
    <property type="entry name" value="TYR_PHOSPHATASE_1"/>
    <property type="match status" value="1"/>
</dbReference>
<feature type="domain" description="Tyrosine-protein phosphatase" evidence="1">
    <location>
        <begin position="62"/>
        <end position="322"/>
    </location>
</feature>
<evidence type="ECO:0000259" key="1">
    <source>
        <dbReference type="PROSITE" id="PS50055"/>
    </source>
</evidence>
<dbReference type="InterPro" id="IPR029021">
    <property type="entry name" value="Prot-tyrosine_phosphatase-like"/>
</dbReference>
<dbReference type="PROSITE" id="PS50055">
    <property type="entry name" value="TYR_PHOSPHATASE_PTP"/>
    <property type="match status" value="1"/>
</dbReference>
<dbReference type="CDD" id="cd00047">
    <property type="entry name" value="PTPc"/>
    <property type="match status" value="1"/>
</dbReference>
<accession>A0A0N4U1Z8</accession>
<reference evidence="3 5" key="2">
    <citation type="submission" date="2018-11" db="EMBL/GenBank/DDBJ databases">
        <authorList>
            <consortium name="Pathogen Informatics"/>
        </authorList>
    </citation>
    <scope>NUCLEOTIDE SEQUENCE [LARGE SCALE GENOMIC DNA]</scope>
</reference>
<protein>
    <submittedName>
        <fullName evidence="6">Protein-tyrosine phosphatase</fullName>
    </submittedName>
</protein>
<dbReference type="EMBL" id="UYYG01001151">
    <property type="protein sequence ID" value="VDN55054.1"/>
    <property type="molecule type" value="Genomic_DNA"/>
</dbReference>
<dbReference type="PANTHER" id="PTHR46163:SF5">
    <property type="entry name" value="TYROSINE-PROTEIN PHOSPHATASE"/>
    <property type="match status" value="1"/>
</dbReference>
<evidence type="ECO:0000313" key="3">
    <source>
        <dbReference type="EMBL" id="VDN55054.1"/>
    </source>
</evidence>
<dbReference type="PROSITE" id="PS50056">
    <property type="entry name" value="TYR_PHOSPHATASE_2"/>
    <property type="match status" value="1"/>
</dbReference>
<dbReference type="Pfam" id="PF00102">
    <property type="entry name" value="Y_phosphatase"/>
    <property type="match status" value="1"/>
</dbReference>
<gene>
    <name evidence="3" type="ORF">DME_LOCUS5027</name>
</gene>
<dbReference type="InterPro" id="IPR003595">
    <property type="entry name" value="Tyr_Pase_cat"/>
</dbReference>
<dbReference type="PANTHER" id="PTHR46163">
    <property type="entry name" value="TYROSINE-PROTEIN PHOSPHATASE-RELATED"/>
    <property type="match status" value="1"/>
</dbReference>